<name>A0A2P1CKN4_9CAUD</name>
<dbReference type="Proteomes" id="UP000241629">
    <property type="component" value="Segment"/>
</dbReference>
<proteinExistence type="predicted"/>
<reference evidence="1 2" key="1">
    <citation type="submission" date="2018-02" db="EMBL/GenBank/DDBJ databases">
        <title>Complete genome sequence of Pantoea phage vB_PagS_Vid5.</title>
        <authorList>
            <person name="Truncaite L."/>
            <person name="Simoliunas E."/>
            <person name="Meskys R."/>
        </authorList>
    </citation>
    <scope>NUCLEOTIDE SEQUENCE [LARGE SCALE GENOMIC DNA]</scope>
</reference>
<organism evidence="1 2">
    <name type="scientific">Pantoea phage vB_PagS_Vid5</name>
    <dbReference type="NCBI Taxonomy" id="2099652"/>
    <lineage>
        <taxon>Viruses</taxon>
        <taxon>Duplodnaviria</taxon>
        <taxon>Heunggongvirae</taxon>
        <taxon>Uroviricota</taxon>
        <taxon>Caudoviricetes</taxon>
        <taxon>Vidquintavirus</taxon>
        <taxon>Vidquintavirus Vid5</taxon>
    </lineage>
</organism>
<dbReference type="EMBL" id="MG948468">
    <property type="protein sequence ID" value="AVJ51817.1"/>
    <property type="molecule type" value="Genomic_DNA"/>
</dbReference>
<gene>
    <name evidence="1" type="ORF">Vid5_gp62</name>
</gene>
<evidence type="ECO:0000313" key="1">
    <source>
        <dbReference type="EMBL" id="AVJ51817.1"/>
    </source>
</evidence>
<accession>A0A2P1CKN4</accession>
<keyword evidence="2" id="KW-1185">Reference proteome</keyword>
<sequence length="77" mass="9203">MSQDTTAQIEFDKAYIAPAEMKERFGVSSTMLRYMRENGQMPNFIKVGYMYVWPREVAEPILARWVEQKEAKNRFYK</sequence>
<evidence type="ECO:0000313" key="2">
    <source>
        <dbReference type="Proteomes" id="UP000241629"/>
    </source>
</evidence>
<protein>
    <submittedName>
        <fullName evidence="1">Uncharacterized protein</fullName>
    </submittedName>
</protein>